<protein>
    <submittedName>
        <fullName evidence="2">Uncharacterized protein</fullName>
    </submittedName>
</protein>
<accession>A0A5E4W838</accession>
<evidence type="ECO:0000256" key="1">
    <source>
        <dbReference type="SAM" id="MobiDB-lite"/>
    </source>
</evidence>
<dbReference type="EMBL" id="CABPSK010000002">
    <property type="protein sequence ID" value="VVE19245.1"/>
    <property type="molecule type" value="Genomic_DNA"/>
</dbReference>
<name>A0A5E4W838_9BURK</name>
<dbReference type="GeneID" id="300405079"/>
<organism evidence="2 3">
    <name type="scientific">Pandoraea pneumonica</name>
    <dbReference type="NCBI Taxonomy" id="2508299"/>
    <lineage>
        <taxon>Bacteria</taxon>
        <taxon>Pseudomonadati</taxon>
        <taxon>Pseudomonadota</taxon>
        <taxon>Betaproteobacteria</taxon>
        <taxon>Burkholderiales</taxon>
        <taxon>Burkholderiaceae</taxon>
        <taxon>Pandoraea</taxon>
    </lineage>
</organism>
<gene>
    <name evidence="2" type="ORF">PPN31114_03063</name>
</gene>
<evidence type="ECO:0000313" key="2">
    <source>
        <dbReference type="EMBL" id="VVE19245.1"/>
    </source>
</evidence>
<keyword evidence="3" id="KW-1185">Reference proteome</keyword>
<dbReference type="RefSeq" id="WP_150680269.1">
    <property type="nucleotide sequence ID" value="NZ_CABPSK010000002.1"/>
</dbReference>
<dbReference type="Proteomes" id="UP000366945">
    <property type="component" value="Unassembled WGS sequence"/>
</dbReference>
<dbReference type="OrthoDB" id="8941829at2"/>
<dbReference type="AlphaFoldDB" id="A0A5E4W838"/>
<proteinExistence type="predicted"/>
<reference evidence="2 3" key="1">
    <citation type="submission" date="2019-08" db="EMBL/GenBank/DDBJ databases">
        <authorList>
            <person name="Peeters C."/>
        </authorList>
    </citation>
    <scope>NUCLEOTIDE SEQUENCE [LARGE SCALE GENOMIC DNA]</scope>
    <source>
        <strain evidence="2 3">LMG 31114</strain>
    </source>
</reference>
<feature type="region of interest" description="Disordered" evidence="1">
    <location>
        <begin position="22"/>
        <end position="42"/>
    </location>
</feature>
<evidence type="ECO:0000313" key="3">
    <source>
        <dbReference type="Proteomes" id="UP000366945"/>
    </source>
</evidence>
<sequence length="150" mass="16869">MSSIRRNGMSAEAFANMGANLSGSHRNTCEGTGPRRQMEDDDEREFTLSVETTPRVTGPGDVLRWLRVWHARQEQAWDGGNALRICVHGGVLDEMVVEARRGLHGVTISLLSPRLTLYRRLLTQRGRLARTMTWRLGLPVTVEVEARYAP</sequence>